<dbReference type="EMBL" id="CAUWAG010000016">
    <property type="protein sequence ID" value="CAJ2510469.1"/>
    <property type="molecule type" value="Genomic_DNA"/>
</dbReference>
<evidence type="ECO:0000313" key="8">
    <source>
        <dbReference type="Proteomes" id="UP001295740"/>
    </source>
</evidence>
<dbReference type="InterPro" id="IPR017941">
    <property type="entry name" value="Rieske_2Fe-2S"/>
</dbReference>
<dbReference type="InterPro" id="IPR036922">
    <property type="entry name" value="Rieske_2Fe-2S_sf"/>
</dbReference>
<evidence type="ECO:0000256" key="5">
    <source>
        <dbReference type="SAM" id="Coils"/>
    </source>
</evidence>
<keyword evidence="4" id="KW-0411">Iron-sulfur</keyword>
<comment type="caution">
    <text evidence="7">The sequence shown here is derived from an EMBL/GenBank/DDBJ whole genome shotgun (WGS) entry which is preliminary data.</text>
</comment>
<reference evidence="7" key="1">
    <citation type="submission" date="2023-10" db="EMBL/GenBank/DDBJ databases">
        <authorList>
            <person name="Hackl T."/>
        </authorList>
    </citation>
    <scope>NUCLEOTIDE SEQUENCE</scope>
</reference>
<dbReference type="GO" id="GO:0005737">
    <property type="term" value="C:cytoplasm"/>
    <property type="evidence" value="ECO:0007669"/>
    <property type="project" value="TreeGrafter"/>
</dbReference>
<dbReference type="PANTHER" id="PTHR13847:SF281">
    <property type="entry name" value="FAD DEPENDENT OXIDOREDUCTASE DOMAIN-CONTAINING PROTEIN"/>
    <property type="match status" value="1"/>
</dbReference>
<dbReference type="InterPro" id="IPR038010">
    <property type="entry name" value="YhfW_C"/>
</dbReference>
<evidence type="ECO:0000256" key="2">
    <source>
        <dbReference type="ARBA" id="ARBA00022723"/>
    </source>
</evidence>
<protein>
    <submittedName>
        <fullName evidence="7">Uu.00g132780.m01.CDS01</fullName>
    </submittedName>
</protein>
<dbReference type="Proteomes" id="UP001295740">
    <property type="component" value="Unassembled WGS sequence"/>
</dbReference>
<accession>A0AAI8VTP5</accession>
<keyword evidence="2" id="KW-0479">Metal-binding</keyword>
<dbReference type="FunFam" id="2.102.10.10:FF:000014">
    <property type="entry name" value="Oxidoreductase, FAD dependent"/>
    <property type="match status" value="1"/>
</dbReference>
<dbReference type="SUPFAM" id="SSF50022">
    <property type="entry name" value="ISP domain"/>
    <property type="match status" value="1"/>
</dbReference>
<proteinExistence type="predicted"/>
<dbReference type="Pfam" id="PF00355">
    <property type="entry name" value="Rieske"/>
    <property type="match status" value="1"/>
</dbReference>
<gene>
    <name evidence="7" type="ORF">KHLLAP_LOCUS10937</name>
</gene>
<keyword evidence="5" id="KW-0175">Coiled coil</keyword>
<keyword evidence="1" id="KW-0001">2Fe-2S</keyword>
<sequence length="541" mass="60254">MSTKQTKQTHEQFKHTSGATDPVWLLHNKYDARPEFQPLNEDIETDVCVIGAGIAGIQIAYELVLRGKEVVLIEARDVLAGETGRTTGHLSNALDDQYTEIKKKHGTSGAQIAADSHTWALKHVGQVTEKLGIECEYRTLPGYEISQYEVCHDDYEQDISQIKEEAQLAKQLGINAEYRDDLTVKGWDGKPNQRGGAVFHDQATFHPTDYLVGVLNWLKSQPNFRCFTYTRAMSVEEKGIEVLGLGHKYCRIETESGKTIQCEHAVEATNVPLQKLSVIAQMEYNRTYAIAIRVPKGSVEDCLLYDSAEEYKYVRLTHCDDSHDYLVVGGCDHEVGQEDTSGRFQELEDWTRARFTQASSVDYKWSGQIFEPVDYMAYIGKNQGCKRIYIVTGDSGNGLTHGVIAGRLIADEIEGKENEWATLYSPKRLGSMIKSLPETLAHDLQINAQYKRLAQSDIQDIEDLVPGSGGVLNPTLKKPTAVYKDENGNVTKLSALCPHMKGVVCWNKTEKSWDCPVHGSRFSATGLCVQGPAKGNLGPVE</sequence>
<dbReference type="Gene3D" id="3.50.50.60">
    <property type="entry name" value="FAD/NAD(P)-binding domain"/>
    <property type="match status" value="1"/>
</dbReference>
<evidence type="ECO:0000259" key="6">
    <source>
        <dbReference type="PROSITE" id="PS51296"/>
    </source>
</evidence>
<dbReference type="Gene3D" id="2.102.10.10">
    <property type="entry name" value="Rieske [2Fe-2S] iron-sulphur domain"/>
    <property type="match status" value="1"/>
</dbReference>
<evidence type="ECO:0000256" key="3">
    <source>
        <dbReference type="ARBA" id="ARBA00023004"/>
    </source>
</evidence>
<keyword evidence="3" id="KW-0408">Iron</keyword>
<dbReference type="CDD" id="cd03477">
    <property type="entry name" value="Rieske_YhfW_C"/>
    <property type="match status" value="1"/>
</dbReference>
<dbReference type="GO" id="GO:0051537">
    <property type="term" value="F:2 iron, 2 sulfur cluster binding"/>
    <property type="evidence" value="ECO:0007669"/>
    <property type="project" value="UniProtKB-KW"/>
</dbReference>
<dbReference type="PROSITE" id="PS51296">
    <property type="entry name" value="RIESKE"/>
    <property type="match status" value="1"/>
</dbReference>
<keyword evidence="8" id="KW-1185">Reference proteome</keyword>
<dbReference type="Gene3D" id="3.30.9.10">
    <property type="entry name" value="D-Amino Acid Oxidase, subunit A, domain 2"/>
    <property type="match status" value="1"/>
</dbReference>
<name>A0AAI8VTP5_9PEZI</name>
<dbReference type="GO" id="GO:0046872">
    <property type="term" value="F:metal ion binding"/>
    <property type="evidence" value="ECO:0007669"/>
    <property type="project" value="UniProtKB-KW"/>
</dbReference>
<feature type="domain" description="Rieske" evidence="6">
    <location>
        <begin position="456"/>
        <end position="541"/>
    </location>
</feature>
<evidence type="ECO:0000313" key="7">
    <source>
        <dbReference type="EMBL" id="CAJ2510469.1"/>
    </source>
</evidence>
<organism evidence="7 8">
    <name type="scientific">Anthostomella pinea</name>
    <dbReference type="NCBI Taxonomy" id="933095"/>
    <lineage>
        <taxon>Eukaryota</taxon>
        <taxon>Fungi</taxon>
        <taxon>Dikarya</taxon>
        <taxon>Ascomycota</taxon>
        <taxon>Pezizomycotina</taxon>
        <taxon>Sordariomycetes</taxon>
        <taxon>Xylariomycetidae</taxon>
        <taxon>Xylariales</taxon>
        <taxon>Xylariaceae</taxon>
        <taxon>Anthostomella</taxon>
    </lineage>
</organism>
<dbReference type="AlphaFoldDB" id="A0AAI8VTP5"/>
<dbReference type="InterPro" id="IPR006076">
    <property type="entry name" value="FAD-dep_OxRdtase"/>
</dbReference>
<evidence type="ECO:0000256" key="4">
    <source>
        <dbReference type="ARBA" id="ARBA00023014"/>
    </source>
</evidence>
<dbReference type="InterPro" id="IPR036188">
    <property type="entry name" value="FAD/NAD-bd_sf"/>
</dbReference>
<dbReference type="SUPFAM" id="SSF51905">
    <property type="entry name" value="FAD/NAD(P)-binding domain"/>
    <property type="match status" value="1"/>
</dbReference>
<feature type="coiled-coil region" evidence="5">
    <location>
        <begin position="145"/>
        <end position="172"/>
    </location>
</feature>
<evidence type="ECO:0000256" key="1">
    <source>
        <dbReference type="ARBA" id="ARBA00022714"/>
    </source>
</evidence>
<dbReference type="PANTHER" id="PTHR13847">
    <property type="entry name" value="SARCOSINE DEHYDROGENASE-RELATED"/>
    <property type="match status" value="1"/>
</dbReference>
<dbReference type="Pfam" id="PF01266">
    <property type="entry name" value="DAO"/>
    <property type="match status" value="1"/>
</dbReference>